<gene>
    <name evidence="1" type="ORF">ALEPTO_LOCUS504</name>
</gene>
<keyword evidence="2" id="KW-1185">Reference proteome</keyword>
<dbReference type="Proteomes" id="UP000789508">
    <property type="component" value="Unassembled WGS sequence"/>
</dbReference>
<protein>
    <submittedName>
        <fullName evidence="1">3676_t:CDS:1</fullName>
    </submittedName>
</protein>
<organism evidence="1 2">
    <name type="scientific">Ambispora leptoticha</name>
    <dbReference type="NCBI Taxonomy" id="144679"/>
    <lineage>
        <taxon>Eukaryota</taxon>
        <taxon>Fungi</taxon>
        <taxon>Fungi incertae sedis</taxon>
        <taxon>Mucoromycota</taxon>
        <taxon>Glomeromycotina</taxon>
        <taxon>Glomeromycetes</taxon>
        <taxon>Archaeosporales</taxon>
        <taxon>Ambisporaceae</taxon>
        <taxon>Ambispora</taxon>
    </lineage>
</organism>
<sequence>MYGIVSTDNQAVSDNNSEGKMDVLNSLSPSPLPMNKAILSRDDYQGQIKWMFSRQIDKRRIEISSLHEGISIYGCVGIASPKHAHTAQSDPSWKETTYCLNDTIECVHPRCPVITTRGRDANAAANIALSEHLLF</sequence>
<dbReference type="OrthoDB" id="2424936at2759"/>
<comment type="caution">
    <text evidence="1">The sequence shown here is derived from an EMBL/GenBank/DDBJ whole genome shotgun (WGS) entry which is preliminary data.</text>
</comment>
<proteinExistence type="predicted"/>
<dbReference type="AlphaFoldDB" id="A0A9N8YSH9"/>
<accession>A0A9N8YSH9</accession>
<name>A0A9N8YSH9_9GLOM</name>
<evidence type="ECO:0000313" key="2">
    <source>
        <dbReference type="Proteomes" id="UP000789508"/>
    </source>
</evidence>
<evidence type="ECO:0000313" key="1">
    <source>
        <dbReference type="EMBL" id="CAG8443572.1"/>
    </source>
</evidence>
<dbReference type="EMBL" id="CAJVPS010000034">
    <property type="protein sequence ID" value="CAG8443572.1"/>
    <property type="molecule type" value="Genomic_DNA"/>
</dbReference>
<reference evidence="1" key="1">
    <citation type="submission" date="2021-06" db="EMBL/GenBank/DDBJ databases">
        <authorList>
            <person name="Kallberg Y."/>
            <person name="Tangrot J."/>
            <person name="Rosling A."/>
        </authorList>
    </citation>
    <scope>NUCLEOTIDE SEQUENCE</scope>
    <source>
        <strain evidence="1">FL130A</strain>
    </source>
</reference>